<name>A0A848AS68_9BACT</name>
<gene>
    <name evidence="3" type="ORF">HF882_05155</name>
</gene>
<proteinExistence type="predicted"/>
<dbReference type="EMBL" id="JABAEW010000007">
    <property type="protein sequence ID" value="NMD85968.1"/>
    <property type="molecule type" value="Genomic_DNA"/>
</dbReference>
<dbReference type="PROSITE" id="PS50853">
    <property type="entry name" value="FN3"/>
    <property type="match status" value="1"/>
</dbReference>
<evidence type="ECO:0000313" key="4">
    <source>
        <dbReference type="Proteomes" id="UP000576225"/>
    </source>
</evidence>
<feature type="domain" description="Fibronectin type-III" evidence="2">
    <location>
        <begin position="1420"/>
        <end position="1521"/>
    </location>
</feature>
<dbReference type="CDD" id="cd00063">
    <property type="entry name" value="FN3"/>
    <property type="match status" value="2"/>
</dbReference>
<dbReference type="InterPro" id="IPR036116">
    <property type="entry name" value="FN3_sf"/>
</dbReference>
<reference evidence="3 4" key="1">
    <citation type="submission" date="2020-04" db="EMBL/GenBank/DDBJ databases">
        <authorList>
            <person name="Hitch T.C.A."/>
            <person name="Wylensek D."/>
            <person name="Clavel T."/>
        </authorList>
    </citation>
    <scope>NUCLEOTIDE SEQUENCE [LARGE SCALE GENOMIC DNA]</scope>
    <source>
        <strain evidence="3 4">COR2-253-APC-1A</strain>
    </source>
</reference>
<dbReference type="InterPro" id="IPR003961">
    <property type="entry name" value="FN3_dom"/>
</dbReference>
<dbReference type="SMART" id="SM00060">
    <property type="entry name" value="FN3"/>
    <property type="match status" value="4"/>
</dbReference>
<evidence type="ECO:0000313" key="3">
    <source>
        <dbReference type="EMBL" id="NMD85968.1"/>
    </source>
</evidence>
<dbReference type="InterPro" id="IPR013783">
    <property type="entry name" value="Ig-like_fold"/>
</dbReference>
<dbReference type="Proteomes" id="UP000576225">
    <property type="component" value="Unassembled WGS sequence"/>
</dbReference>
<organism evidence="3 4">
    <name type="scientific">Victivallis vadensis</name>
    <dbReference type="NCBI Taxonomy" id="172901"/>
    <lineage>
        <taxon>Bacteria</taxon>
        <taxon>Pseudomonadati</taxon>
        <taxon>Lentisphaerota</taxon>
        <taxon>Lentisphaeria</taxon>
        <taxon>Victivallales</taxon>
        <taxon>Victivallaceae</taxon>
        <taxon>Victivallis</taxon>
    </lineage>
</organism>
<sequence length="2700" mass="285364">MSVDYIYTPIDQKVQTPNDVTILGNAIGVTDFGLVQGEEYFAMSVKYEASLTLTKNNARLTIGGDYSNYGLPNISYQGRQMRKDVTAVRFSQDGTVIFAAQTGGSGAYGNQDSNMLVTARHEAYTERSYWDTNPPITDNVNVSAFEAAGTMTVVGDVLGTINAVSDSKLLGLFQKNNDKYEAKNTSVNESGNSSALKAKQLVIGNGFTAHVNAVTKTHIAGFASTSVTGNSFRAAGIETTEGITGGIGEWSGAIFASSSNSIFEATVAQLNPNDKGERASGSTSMSDNTIKASGISAGGTVKIDNMVGGLEGVGTIGGRNINIGAKVSNNRLTADVSNGDADISIAMNNNVLESVGIKAGTLELGRFGKDALIVAETSGNSLNASFTGGKKRTFSFSGNRLTASGLEVTDLKAADYYGATQIYFQNNQLNLGSWTGSIDADVEFKAYGINASGKIEASNNFGGAINVDSSGNVGHISQFKVHNSKIMTYGIKAGAFTVNGTIDTNITVNAGTNSTWDVQSAFGISVNTLKAEAFSGSISVAGDTLSGSSLSVAAFGLYVAQDGVGISGNTAGDAFDINGSIKSTYCGILSYGTINLRISGMIDAPIAIMVESTYNEQTGIFYTRTPNNPDKVELADGAVINGAVDLGGGENTMVINSGATMNGTLAADQGKMNITFMLDKTVKSGAIVTTNINDVSLTSASTITVNLNNAVEGGRYVLFDYGSAYPVGAYWMSREVRFVYQGEEYRVSMVDGRAECTFSNGVRGTLVYEQSTQQVVAVINDMKAAPAFTGQTRAEVNYQDRAVTLYWNGAARAEQFEIEYSINGGKSIVVKVDGSRSSYVIQGLDNSSNYNIVWKVRGSTGKGTEVSAWSASQTTSFAPVMEKNEAQVTLTGNSPYVVNPDDAAAGITSSIAKFVWGSAVSTNSKEGKNESYAIKNYTVQYFESDEELTDAQVNAYFSSGKPFFSKTVTGTEVTVSGLTNQRFVYWRVQATDVYGNKSAFSNGDAFRVWVGDDVKPYFPDLENNAEKAKVDCTFDRSDPYNVKLNVSFYWSEAQDSQSGVKQYVIEYKLKGTEWSTAERVSVLADRKNPSGGFAYSLSKVIAGGMYEYRITAVDNVGNQSDPVIEGEFGSEDLTPPEGKFISLGKAQITVTRSGGSSETPDEGGETETVSTVSTRAIGSGSSGLLDDQVTGGGNSGGSSGGDGGATTPTEPVNRITGATVTVSWEDTFTDPSGVKYIVQFSDDMSFTSNRTFEVTADGKTLVLGDGVGNAVGRLSGMSTVYWRVRAVDGAGNTGAFWSNISSFEFKDPETGEAIVDYDTPTAPSNLSVTQGEGRYVSFNWSGSSDQFGLSYYELQVTLNGETRTYRISSGDNTDMFGYEVKLWADGVCTWKVTAVDGTGKVASSSTEKLTVDTAAPNWDKFEGVIGLDVIPAQNNPIVSWNPALDLGHEKDKDGGVKHYVLQYRIAGQGDDAWQSMVVEGTSQMLNLGNGSYEFRVSAVDHVGNQSEWSEAQEYLVTSGGDSGNTMGSATLIESGWSNKESDRTVGMSDPADYLKFRVDRAFELTISVSDVKSLYNNGSGITIKVLNSSGKVVGNYSVANGSKSFTMSLLAGMGQTFYIEVTSKKSNAIMNYELEVDYKELNANNADDTWTLAQNNAAYHCRVDAVSSEQGNKVSETLVETDWVGFGDTADYRKLVLSQAGNYSFTISNPGGANGGLANSVTLTIYKADGKSKLKSITVKPKYDARTGTWTATAGSTGYFLMEAGTYYVAVGAPGGNKGENTDYSVKVDGTVFNHAKNGIANNTIDQAKALAGVKLGGNVDGTLTSTKVLEQEWVGYGDAVDYQKLVFQHAGSYTFTTSGLSGKVKLTVYSVDANGKQKSLKSITVNSGAGTIKDLLLEANTNYYIAVESTDAKKGASIDYEVSVGGKVFNHDKNGLANNSFDQARALPVLTVTGNADGTLGSTPVLADEWVGYGDAADWQKLTFTDAGSYTFTVSGLSQKAKLTVYSVDANGKLKSMKSITVNAPKSGVASGTIKDLLMLAGTTYYIAVEAPDWKKGVGTDYELNVSGNVFNHAKNNLANNSYDQVKGQSVTPITGNADGTLSTTPLLADEWVGYGDSVDFQKLTFTNAGSYTFTVSGVSQKVKLTVYSVDANGRLKSMKSITVNAPKSGVASGTIQNLLMEAGKDYYVAVEAPDWKKGVGTDYDLTVNGNVFNHAKNNLANNSYDQVRGQSVTPITGNADGTLSSTLVLADEWVGYGDSVDFQKLTFTNAGSYTFTVSGVSQKVKLTVYSVDANGKLKSMKSITVNAPKSGVASGTIQNLLMEAGKDYYVAVEAPDWKKGVGTDYDLTVNGNVFNHAKNNLANNSYDQVKGQSVTPITGSADGTLSSTPVLADEWVGYGDSVDFQKITLANDGTYSFTVSGVSQKVKLTVYGVDANGKLKSMKSITVNAPKSGVASGTIQNLLMDAGSYYVAVEATDWKKGVGTDYNVSMSGSVYNNAKNGLNNGSWNAAGVETLTLSTGKAVSGEWVGYGDASDYFAFKVGADGSAAGQYTFKLTSADGNNLNGNATFTIYQKKYNSKGAASVSKVGSFTNNKADSITLELGEGEYFMAVDSADKGKGKKNMGYDIDVTAPAAPSLTSFAQDQQPATAAAFAELAGFDGVTAALNAVAADTLAGFGSALDSLSGGDEQKKNPLFSVL</sequence>
<accession>A0A848AS68</accession>
<evidence type="ECO:0000256" key="1">
    <source>
        <dbReference type="SAM" id="MobiDB-lite"/>
    </source>
</evidence>
<dbReference type="OrthoDB" id="7325981at2"/>
<dbReference type="SUPFAM" id="SSF49265">
    <property type="entry name" value="Fibronectin type III"/>
    <property type="match status" value="3"/>
</dbReference>
<evidence type="ECO:0000259" key="2">
    <source>
        <dbReference type="PROSITE" id="PS50853"/>
    </source>
</evidence>
<dbReference type="Gene3D" id="2.60.40.10">
    <property type="entry name" value="Immunoglobulins"/>
    <property type="match status" value="6"/>
</dbReference>
<comment type="caution">
    <text evidence="3">The sequence shown here is derived from an EMBL/GenBank/DDBJ whole genome shotgun (WGS) entry which is preliminary data.</text>
</comment>
<dbReference type="RefSeq" id="WP_147835515.1">
    <property type="nucleotide sequence ID" value="NZ_CABMMC010000049.1"/>
</dbReference>
<feature type="compositionally biased region" description="Polar residues" evidence="1">
    <location>
        <begin position="1167"/>
        <end position="1176"/>
    </location>
</feature>
<feature type="compositionally biased region" description="Gly residues" evidence="1">
    <location>
        <begin position="1190"/>
        <end position="1204"/>
    </location>
</feature>
<protein>
    <submittedName>
        <fullName evidence="3">Fibronectin type III domain-containing protein</fullName>
    </submittedName>
</protein>
<feature type="region of interest" description="Disordered" evidence="1">
    <location>
        <begin position="1150"/>
        <end position="1214"/>
    </location>
</feature>